<dbReference type="PROSITE" id="PS50987">
    <property type="entry name" value="HTH_ARSR_2"/>
    <property type="match status" value="1"/>
</dbReference>
<evidence type="ECO:0000313" key="6">
    <source>
        <dbReference type="Proteomes" id="UP000199233"/>
    </source>
</evidence>
<name>A0A1H9MEE4_9GAMM</name>
<dbReference type="STRING" id="489703.SAMN04488038_12118"/>
<gene>
    <name evidence="5" type="ORF">SAMN04488038_12118</name>
</gene>
<dbReference type="AlphaFoldDB" id="A0A1H9MEE4"/>
<sequence>MVKAARITGTELAQLEQHAGDAERLLRALANRHRLMVLCALVDGELSVGALNERVSLSQSALSQHLAVLREDGLVQTRREAQTIYYSVPDGPALQIVSILHSTYCCAAPAKPAPRKRKPKAA</sequence>
<evidence type="ECO:0000313" key="5">
    <source>
        <dbReference type="EMBL" id="SER21543.1"/>
    </source>
</evidence>
<dbReference type="InterPro" id="IPR051011">
    <property type="entry name" value="Metal_resp_trans_reg"/>
</dbReference>
<dbReference type="NCBIfam" id="NF033788">
    <property type="entry name" value="HTH_metalloreg"/>
    <property type="match status" value="1"/>
</dbReference>
<evidence type="ECO:0000259" key="4">
    <source>
        <dbReference type="PROSITE" id="PS50987"/>
    </source>
</evidence>
<dbReference type="PRINTS" id="PR00778">
    <property type="entry name" value="HTHARSR"/>
</dbReference>
<proteinExistence type="predicted"/>
<dbReference type="SUPFAM" id="SSF46785">
    <property type="entry name" value="Winged helix' DNA-binding domain"/>
    <property type="match status" value="1"/>
</dbReference>
<dbReference type="GO" id="GO:0003700">
    <property type="term" value="F:DNA-binding transcription factor activity"/>
    <property type="evidence" value="ECO:0007669"/>
    <property type="project" value="InterPro"/>
</dbReference>
<reference evidence="6" key="1">
    <citation type="submission" date="2016-10" db="EMBL/GenBank/DDBJ databases">
        <authorList>
            <person name="Varghese N."/>
            <person name="Submissions S."/>
        </authorList>
    </citation>
    <scope>NUCLEOTIDE SEQUENCE [LARGE SCALE GENOMIC DNA]</scope>
    <source>
        <strain evidence="6">DSM 25927</strain>
    </source>
</reference>
<evidence type="ECO:0000256" key="2">
    <source>
        <dbReference type="ARBA" id="ARBA00023125"/>
    </source>
</evidence>
<dbReference type="RefSeq" id="WP_093289634.1">
    <property type="nucleotide sequence ID" value="NZ_FOFS01000021.1"/>
</dbReference>
<dbReference type="InterPro" id="IPR011991">
    <property type="entry name" value="ArsR-like_HTH"/>
</dbReference>
<dbReference type="GO" id="GO:0003677">
    <property type="term" value="F:DNA binding"/>
    <property type="evidence" value="ECO:0007669"/>
    <property type="project" value="UniProtKB-KW"/>
</dbReference>
<evidence type="ECO:0000256" key="1">
    <source>
        <dbReference type="ARBA" id="ARBA00023015"/>
    </source>
</evidence>
<keyword evidence="6" id="KW-1185">Reference proteome</keyword>
<keyword evidence="1" id="KW-0805">Transcription regulation</keyword>
<dbReference type="OrthoDB" id="9796124at2"/>
<keyword evidence="2 5" id="KW-0238">DNA-binding</keyword>
<dbReference type="Pfam" id="PF01022">
    <property type="entry name" value="HTH_5"/>
    <property type="match status" value="1"/>
</dbReference>
<keyword evidence="3" id="KW-0804">Transcription</keyword>
<feature type="domain" description="HTH arsR-type" evidence="4">
    <location>
        <begin position="14"/>
        <end position="111"/>
    </location>
</feature>
<dbReference type="SMART" id="SM00418">
    <property type="entry name" value="HTH_ARSR"/>
    <property type="match status" value="1"/>
</dbReference>
<dbReference type="PANTHER" id="PTHR43132">
    <property type="entry name" value="ARSENICAL RESISTANCE OPERON REPRESSOR ARSR-RELATED"/>
    <property type="match status" value="1"/>
</dbReference>
<dbReference type="InterPro" id="IPR036388">
    <property type="entry name" value="WH-like_DNA-bd_sf"/>
</dbReference>
<dbReference type="EMBL" id="FOFS01000021">
    <property type="protein sequence ID" value="SER21543.1"/>
    <property type="molecule type" value="Genomic_DNA"/>
</dbReference>
<dbReference type="InterPro" id="IPR036390">
    <property type="entry name" value="WH_DNA-bd_sf"/>
</dbReference>
<dbReference type="PANTHER" id="PTHR43132:SF2">
    <property type="entry name" value="ARSENICAL RESISTANCE OPERON REPRESSOR ARSR-RELATED"/>
    <property type="match status" value="1"/>
</dbReference>
<accession>A0A1H9MEE4</accession>
<protein>
    <submittedName>
        <fullName evidence="5">DNA-binding transcriptional regulator, ArsR family</fullName>
    </submittedName>
</protein>
<dbReference type="Gene3D" id="1.10.10.10">
    <property type="entry name" value="Winged helix-like DNA-binding domain superfamily/Winged helix DNA-binding domain"/>
    <property type="match status" value="1"/>
</dbReference>
<organism evidence="5 6">
    <name type="scientific">Solimonas aquatica</name>
    <dbReference type="NCBI Taxonomy" id="489703"/>
    <lineage>
        <taxon>Bacteria</taxon>
        <taxon>Pseudomonadati</taxon>
        <taxon>Pseudomonadota</taxon>
        <taxon>Gammaproteobacteria</taxon>
        <taxon>Nevskiales</taxon>
        <taxon>Nevskiaceae</taxon>
        <taxon>Solimonas</taxon>
    </lineage>
</organism>
<evidence type="ECO:0000256" key="3">
    <source>
        <dbReference type="ARBA" id="ARBA00023163"/>
    </source>
</evidence>
<dbReference type="Proteomes" id="UP000199233">
    <property type="component" value="Unassembled WGS sequence"/>
</dbReference>
<dbReference type="CDD" id="cd00090">
    <property type="entry name" value="HTH_ARSR"/>
    <property type="match status" value="1"/>
</dbReference>
<dbReference type="InterPro" id="IPR001845">
    <property type="entry name" value="HTH_ArsR_DNA-bd_dom"/>
</dbReference>